<comment type="caution">
    <text evidence="3">The sequence shown here is derived from an EMBL/GenBank/DDBJ whole genome shotgun (WGS) entry which is preliminary data.</text>
</comment>
<keyword evidence="2" id="KW-0812">Transmembrane</keyword>
<keyword evidence="4" id="KW-1185">Reference proteome</keyword>
<evidence type="ECO:0000313" key="4">
    <source>
        <dbReference type="Proteomes" id="UP000284842"/>
    </source>
</evidence>
<feature type="compositionally biased region" description="Low complexity" evidence="1">
    <location>
        <begin position="176"/>
        <end position="201"/>
    </location>
</feature>
<feature type="transmembrane region" description="Helical" evidence="2">
    <location>
        <begin position="12"/>
        <end position="31"/>
    </location>
</feature>
<dbReference type="OrthoDB" id="3227739at2759"/>
<evidence type="ECO:0000313" key="3">
    <source>
        <dbReference type="EMBL" id="PPR04353.1"/>
    </source>
</evidence>
<dbReference type="InParanoid" id="A0A409YMN7"/>
<accession>A0A409YMN7</accession>
<protein>
    <recommendedName>
        <fullName evidence="5">MARVEL domain-containing protein</fullName>
    </recommendedName>
</protein>
<dbReference type="Proteomes" id="UP000284842">
    <property type="component" value="Unassembled WGS sequence"/>
</dbReference>
<evidence type="ECO:0000256" key="2">
    <source>
        <dbReference type="SAM" id="Phobius"/>
    </source>
</evidence>
<sequence>MALSGLRLFLYAWLFATSVVLLGLTAYRIHYTKNLTGGDILTNSSHFYDPIIAELVVTSSLAILASLWYMIAIASRIGRGPLGTYLSEQIFLFIIWVMFLVGAAITTHKWLHLKWCRGGYRACRILETIKGFSWICFGFTSFLLLASLANMMMNRHTPAGPVHGKRDDVYPETRQTTTTTTARNTTAAPATGAGTGATAVA</sequence>
<keyword evidence="2" id="KW-0472">Membrane</keyword>
<reference evidence="3 4" key="1">
    <citation type="journal article" date="2018" name="Evol. Lett.">
        <title>Horizontal gene cluster transfer increased hallucinogenic mushroom diversity.</title>
        <authorList>
            <person name="Reynolds H.T."/>
            <person name="Vijayakumar V."/>
            <person name="Gluck-Thaler E."/>
            <person name="Korotkin H.B."/>
            <person name="Matheny P.B."/>
            <person name="Slot J.C."/>
        </authorList>
    </citation>
    <scope>NUCLEOTIDE SEQUENCE [LARGE SCALE GENOMIC DNA]</scope>
    <source>
        <strain evidence="3 4">2629</strain>
    </source>
</reference>
<feature type="transmembrane region" description="Helical" evidence="2">
    <location>
        <begin position="90"/>
        <end position="111"/>
    </location>
</feature>
<proteinExistence type="predicted"/>
<dbReference type="EMBL" id="NHTK01000957">
    <property type="protein sequence ID" value="PPR04353.1"/>
    <property type="molecule type" value="Genomic_DNA"/>
</dbReference>
<dbReference type="AlphaFoldDB" id="A0A409YMN7"/>
<name>A0A409YMN7_9AGAR</name>
<evidence type="ECO:0000256" key="1">
    <source>
        <dbReference type="SAM" id="MobiDB-lite"/>
    </source>
</evidence>
<keyword evidence="2" id="KW-1133">Transmembrane helix</keyword>
<feature type="region of interest" description="Disordered" evidence="1">
    <location>
        <begin position="159"/>
        <end position="201"/>
    </location>
</feature>
<gene>
    <name evidence="3" type="ORF">CVT24_013205</name>
</gene>
<organism evidence="3 4">
    <name type="scientific">Panaeolus cyanescens</name>
    <dbReference type="NCBI Taxonomy" id="181874"/>
    <lineage>
        <taxon>Eukaryota</taxon>
        <taxon>Fungi</taxon>
        <taxon>Dikarya</taxon>
        <taxon>Basidiomycota</taxon>
        <taxon>Agaricomycotina</taxon>
        <taxon>Agaricomycetes</taxon>
        <taxon>Agaricomycetidae</taxon>
        <taxon>Agaricales</taxon>
        <taxon>Agaricineae</taxon>
        <taxon>Galeropsidaceae</taxon>
        <taxon>Panaeolus</taxon>
    </lineage>
</organism>
<evidence type="ECO:0008006" key="5">
    <source>
        <dbReference type="Google" id="ProtNLM"/>
    </source>
</evidence>
<feature type="transmembrane region" description="Helical" evidence="2">
    <location>
        <begin position="131"/>
        <end position="149"/>
    </location>
</feature>
<feature type="transmembrane region" description="Helical" evidence="2">
    <location>
        <begin position="51"/>
        <end position="69"/>
    </location>
</feature>